<comment type="caution">
    <text evidence="2">The sequence shown here is derived from an EMBL/GenBank/DDBJ whole genome shotgun (WGS) entry which is preliminary data.</text>
</comment>
<proteinExistence type="predicted"/>
<evidence type="ECO:0000256" key="1">
    <source>
        <dbReference type="SAM" id="MobiDB-lite"/>
    </source>
</evidence>
<dbReference type="AlphaFoldDB" id="A0AAV1RJB6"/>
<sequence>MSNIATTIDSVFTEVDEVAGTPSPRLSICYDCSCFQRTTSKMLEGIRAHQLLWASKPHRPSKKAKVGNNREPQYNHDSVVQTQAR</sequence>
<gene>
    <name evidence="2" type="ORF">DCAF_LOCUS10844</name>
</gene>
<accession>A0AAV1RJB6</accession>
<feature type="compositionally biased region" description="Polar residues" evidence="1">
    <location>
        <begin position="70"/>
        <end position="85"/>
    </location>
</feature>
<evidence type="ECO:0000313" key="3">
    <source>
        <dbReference type="Proteomes" id="UP001314170"/>
    </source>
</evidence>
<dbReference type="EMBL" id="CAWUPB010000994">
    <property type="protein sequence ID" value="CAK7335841.1"/>
    <property type="molecule type" value="Genomic_DNA"/>
</dbReference>
<reference evidence="2 3" key="1">
    <citation type="submission" date="2024-01" db="EMBL/GenBank/DDBJ databases">
        <authorList>
            <person name="Waweru B."/>
        </authorList>
    </citation>
    <scope>NUCLEOTIDE SEQUENCE [LARGE SCALE GENOMIC DNA]</scope>
</reference>
<evidence type="ECO:0000313" key="2">
    <source>
        <dbReference type="EMBL" id="CAK7335841.1"/>
    </source>
</evidence>
<dbReference type="Proteomes" id="UP001314170">
    <property type="component" value="Unassembled WGS sequence"/>
</dbReference>
<organism evidence="2 3">
    <name type="scientific">Dovyalis caffra</name>
    <dbReference type="NCBI Taxonomy" id="77055"/>
    <lineage>
        <taxon>Eukaryota</taxon>
        <taxon>Viridiplantae</taxon>
        <taxon>Streptophyta</taxon>
        <taxon>Embryophyta</taxon>
        <taxon>Tracheophyta</taxon>
        <taxon>Spermatophyta</taxon>
        <taxon>Magnoliopsida</taxon>
        <taxon>eudicotyledons</taxon>
        <taxon>Gunneridae</taxon>
        <taxon>Pentapetalae</taxon>
        <taxon>rosids</taxon>
        <taxon>fabids</taxon>
        <taxon>Malpighiales</taxon>
        <taxon>Salicaceae</taxon>
        <taxon>Flacourtieae</taxon>
        <taxon>Dovyalis</taxon>
    </lineage>
</organism>
<protein>
    <submittedName>
        <fullName evidence="2">Uncharacterized protein</fullName>
    </submittedName>
</protein>
<feature type="compositionally biased region" description="Basic residues" evidence="1">
    <location>
        <begin position="56"/>
        <end position="65"/>
    </location>
</feature>
<name>A0AAV1RJB6_9ROSI</name>
<keyword evidence="3" id="KW-1185">Reference proteome</keyword>
<feature type="region of interest" description="Disordered" evidence="1">
    <location>
        <begin position="56"/>
        <end position="85"/>
    </location>
</feature>